<dbReference type="EMBL" id="RSCK01000003">
    <property type="protein sequence ID" value="RUT14075.1"/>
    <property type="molecule type" value="Genomic_DNA"/>
</dbReference>
<dbReference type="InterPro" id="IPR027417">
    <property type="entry name" value="P-loop_NTPase"/>
</dbReference>
<evidence type="ECO:0000259" key="1">
    <source>
        <dbReference type="PROSITE" id="PS50837"/>
    </source>
</evidence>
<reference evidence="2 3" key="1">
    <citation type="journal article" date="2019" name="Genome Biol. Evol.">
        <title>Day and night: Metabolic profiles and evolutionary relationships of six axenic non-marine cyanobacteria.</title>
        <authorList>
            <person name="Will S.E."/>
            <person name="Henke P."/>
            <person name="Boedeker C."/>
            <person name="Huang S."/>
            <person name="Brinkmann H."/>
            <person name="Rohde M."/>
            <person name="Jarek M."/>
            <person name="Friedl T."/>
            <person name="Seufert S."/>
            <person name="Schumacher M."/>
            <person name="Overmann J."/>
            <person name="Neumann-Schaal M."/>
            <person name="Petersen J."/>
        </authorList>
    </citation>
    <scope>NUCLEOTIDE SEQUENCE [LARGE SCALE GENOMIC DNA]</scope>
    <source>
        <strain evidence="2 3">SAG 39.79</strain>
    </source>
</reference>
<accession>A0AB37URJ9</accession>
<dbReference type="Pfam" id="PF05729">
    <property type="entry name" value="NACHT"/>
    <property type="match status" value="1"/>
</dbReference>
<sequence length="498" mass="56446">MLSAIAATISRLNIASKEKMDFDIVIKSIDRQVKLKIGRSLTRKEKDFLAAAWDGRSYEQIAEILPHSSIYLRAVVAPQVWNLLTLAITDGVRVTKRNFRLLLEQKLETLADRQPEALGKNSLNSAIKIAGRPPCVTGFQGRSRELTELAELTSKNRCVVLYGEAGIGKSALIAKLIENFANGSIICQFKFVIWKTVQHQPKLKDLVNELLDLTSTQFSKNTSERDEQAKISCLIKALRENSYFIVLDELDGLLEDGSNAANDREEINVEYNSFFRRIIEEEHSSCIILTNSKPLKSMLKLQRSGRPCYSLKLGGLDLEAAKGILQAAKLTDEHKWEQMLEPYLGNPSIIKLVTEKIINYFDGSVTKFLSYKSELIFEIYKEVLGQQYRPDRLPPLEKEIILYLTEQVIIDNSLVGFDQLFMELKIRCKNNISLSNFIVAVENLDSCSLIIISKDRTTKELFFTLPPLFKSYLLKKDKLQSLNRLGSKPNLDWSGSVV</sequence>
<dbReference type="AlphaFoldDB" id="A0AB37URJ9"/>
<dbReference type="InterPro" id="IPR058651">
    <property type="entry name" value="HTH_VMAP-M9"/>
</dbReference>
<dbReference type="Proteomes" id="UP000282574">
    <property type="component" value="Unassembled WGS sequence"/>
</dbReference>
<comment type="caution">
    <text evidence="2">The sequence shown here is derived from an EMBL/GenBank/DDBJ whole genome shotgun (WGS) entry which is preliminary data.</text>
</comment>
<proteinExistence type="predicted"/>
<keyword evidence="3" id="KW-1185">Reference proteome</keyword>
<dbReference type="SUPFAM" id="SSF52540">
    <property type="entry name" value="P-loop containing nucleoside triphosphate hydrolases"/>
    <property type="match status" value="1"/>
</dbReference>
<dbReference type="InterPro" id="IPR007111">
    <property type="entry name" value="NACHT_NTPase"/>
</dbReference>
<dbReference type="Gene3D" id="3.40.50.300">
    <property type="entry name" value="P-loop containing nucleotide triphosphate hydrolases"/>
    <property type="match status" value="1"/>
</dbReference>
<protein>
    <recommendedName>
        <fullName evidence="1">NACHT domain-containing protein</fullName>
    </recommendedName>
</protein>
<dbReference type="PROSITE" id="PS50837">
    <property type="entry name" value="NACHT"/>
    <property type="match status" value="1"/>
</dbReference>
<feature type="domain" description="NACHT" evidence="1">
    <location>
        <begin position="157"/>
        <end position="251"/>
    </location>
</feature>
<evidence type="ECO:0000313" key="2">
    <source>
        <dbReference type="EMBL" id="RUT14075.1"/>
    </source>
</evidence>
<evidence type="ECO:0000313" key="3">
    <source>
        <dbReference type="Proteomes" id="UP000282574"/>
    </source>
</evidence>
<name>A0AB37URJ9_9CYAN</name>
<dbReference type="Pfam" id="PF26355">
    <property type="entry name" value="HTH_VMAP-M9"/>
    <property type="match status" value="1"/>
</dbReference>
<organism evidence="2 3">
    <name type="scientific">Chroococcidiopsis cubana SAG 39.79</name>
    <dbReference type="NCBI Taxonomy" id="388085"/>
    <lineage>
        <taxon>Bacteria</taxon>
        <taxon>Bacillati</taxon>
        <taxon>Cyanobacteriota</taxon>
        <taxon>Cyanophyceae</taxon>
        <taxon>Chroococcidiopsidales</taxon>
        <taxon>Chroococcidiopsidaceae</taxon>
        <taxon>Chroococcidiopsis</taxon>
    </lineage>
</organism>
<gene>
    <name evidence="2" type="ORF">DSM107010_05580</name>
</gene>